<dbReference type="SUPFAM" id="SSF48452">
    <property type="entry name" value="TPR-like"/>
    <property type="match status" value="1"/>
</dbReference>
<dbReference type="PROSITE" id="PS50293">
    <property type="entry name" value="TPR_REGION"/>
    <property type="match status" value="1"/>
</dbReference>
<evidence type="ECO:0008006" key="6">
    <source>
        <dbReference type="Google" id="ProtNLM"/>
    </source>
</evidence>
<evidence type="ECO:0000256" key="2">
    <source>
        <dbReference type="SAM" id="MobiDB-lite"/>
    </source>
</evidence>
<comment type="caution">
    <text evidence="3">The sequence shown here is derived from an EMBL/GenBank/DDBJ whole genome shotgun (WGS) entry which is preliminary data.</text>
</comment>
<dbReference type="AlphaFoldDB" id="A0AAV0I818"/>
<proteinExistence type="predicted"/>
<sequence>MKVTWNKEKVNKKRPLAAISKSQNLPFDKDDDEAISHSNDDAGGQDKQPGVAAGEPLNSESNIQLSESFQAQGDKLAEEGKYREALGKWEAAINLMPENAVLHEQKAQVLLEVGDAWSSLKAATRMTFAFHYLLSGLFRVRSFCFQAWVTLGRAQLNFGEPDSAIDSFDRALAIKPDFKEAEVDRRAASQLVRKRLQLHSATSSVSTSRYVVQDKTVDSESGEGVLEH</sequence>
<feature type="repeat" description="TPR" evidence="1">
    <location>
        <begin position="145"/>
        <end position="178"/>
    </location>
</feature>
<gene>
    <name evidence="3" type="ORF">LITE_LOCUS7879</name>
    <name evidence="4" type="ORF">LITE_LOCUS8852</name>
</gene>
<dbReference type="PANTHER" id="PTHR15544">
    <property type="entry name" value="OSMOSIS RESPONSIVE FACTOR"/>
    <property type="match status" value="1"/>
</dbReference>
<dbReference type="Proteomes" id="UP001154282">
    <property type="component" value="Unassembled WGS sequence"/>
</dbReference>
<dbReference type="InterPro" id="IPR052658">
    <property type="entry name" value="TPR-containing"/>
</dbReference>
<accession>A0AAV0I818</accession>
<dbReference type="PROSITE" id="PS50005">
    <property type="entry name" value="TPR"/>
    <property type="match status" value="2"/>
</dbReference>
<dbReference type="InterPro" id="IPR011990">
    <property type="entry name" value="TPR-like_helical_dom_sf"/>
</dbReference>
<keyword evidence="5" id="KW-1185">Reference proteome</keyword>
<dbReference type="InterPro" id="IPR019734">
    <property type="entry name" value="TPR_rpt"/>
</dbReference>
<dbReference type="PANTHER" id="PTHR15544:SF0">
    <property type="entry name" value="TETRATRICOPEPTIDE REPEAT PROTEIN 33"/>
    <property type="match status" value="1"/>
</dbReference>
<dbReference type="EMBL" id="CAMGYJ010000003">
    <property type="protein sequence ID" value="CAI0393319.1"/>
    <property type="molecule type" value="Genomic_DNA"/>
</dbReference>
<evidence type="ECO:0000313" key="5">
    <source>
        <dbReference type="Proteomes" id="UP001154282"/>
    </source>
</evidence>
<dbReference type="Gene3D" id="1.25.40.10">
    <property type="entry name" value="Tetratricopeptide repeat domain"/>
    <property type="match status" value="1"/>
</dbReference>
<evidence type="ECO:0000256" key="1">
    <source>
        <dbReference type="PROSITE-ProRule" id="PRU00339"/>
    </source>
</evidence>
<evidence type="ECO:0000313" key="4">
    <source>
        <dbReference type="EMBL" id="CAI0395791.1"/>
    </source>
</evidence>
<keyword evidence="1" id="KW-0802">TPR repeat</keyword>
<protein>
    <recommendedName>
        <fullName evidence="6">Tetratricopeptide repeat protein 33</fullName>
    </recommendedName>
</protein>
<organism evidence="3 5">
    <name type="scientific">Linum tenue</name>
    <dbReference type="NCBI Taxonomy" id="586396"/>
    <lineage>
        <taxon>Eukaryota</taxon>
        <taxon>Viridiplantae</taxon>
        <taxon>Streptophyta</taxon>
        <taxon>Embryophyta</taxon>
        <taxon>Tracheophyta</taxon>
        <taxon>Spermatophyta</taxon>
        <taxon>Magnoliopsida</taxon>
        <taxon>eudicotyledons</taxon>
        <taxon>Gunneridae</taxon>
        <taxon>Pentapetalae</taxon>
        <taxon>rosids</taxon>
        <taxon>fabids</taxon>
        <taxon>Malpighiales</taxon>
        <taxon>Linaceae</taxon>
        <taxon>Linum</taxon>
    </lineage>
</organism>
<dbReference type="SMART" id="SM00028">
    <property type="entry name" value="TPR"/>
    <property type="match status" value="2"/>
</dbReference>
<evidence type="ECO:0000313" key="3">
    <source>
        <dbReference type="EMBL" id="CAI0393319.1"/>
    </source>
</evidence>
<dbReference type="EMBL" id="CAMGYJ010000003">
    <property type="protein sequence ID" value="CAI0395791.1"/>
    <property type="molecule type" value="Genomic_DNA"/>
</dbReference>
<name>A0AAV0I818_9ROSI</name>
<feature type="repeat" description="TPR" evidence="1">
    <location>
        <begin position="66"/>
        <end position="99"/>
    </location>
</feature>
<feature type="region of interest" description="Disordered" evidence="2">
    <location>
        <begin position="1"/>
        <end position="57"/>
    </location>
</feature>
<reference evidence="3" key="1">
    <citation type="submission" date="2022-08" db="EMBL/GenBank/DDBJ databases">
        <authorList>
            <person name="Gutierrez-Valencia J."/>
        </authorList>
    </citation>
    <scope>NUCLEOTIDE SEQUENCE</scope>
</reference>